<organism evidence="9 10">
    <name type="scientific">Pseudomonas fungipugnans</name>
    <dbReference type="NCBI Taxonomy" id="3024217"/>
    <lineage>
        <taxon>Bacteria</taxon>
        <taxon>Pseudomonadati</taxon>
        <taxon>Pseudomonadota</taxon>
        <taxon>Gammaproteobacteria</taxon>
        <taxon>Pseudomonadales</taxon>
        <taxon>Pseudomonadaceae</taxon>
        <taxon>Pseudomonas</taxon>
    </lineage>
</organism>
<dbReference type="EMBL" id="JARBWL010000001">
    <property type="protein sequence ID" value="MDI2592540.1"/>
    <property type="molecule type" value="Genomic_DNA"/>
</dbReference>
<gene>
    <name evidence="9" type="ORF">POF45_14070</name>
</gene>
<keyword evidence="2" id="KW-0645">Protease</keyword>
<evidence type="ECO:0000256" key="6">
    <source>
        <dbReference type="SAM" id="SignalP"/>
    </source>
</evidence>
<dbReference type="Pfam" id="PF00675">
    <property type="entry name" value="Peptidase_M16"/>
    <property type="match status" value="1"/>
</dbReference>
<evidence type="ECO:0000313" key="10">
    <source>
        <dbReference type="Proteomes" id="UP001159100"/>
    </source>
</evidence>
<keyword evidence="10" id="KW-1185">Reference proteome</keyword>
<reference evidence="9 10" key="1">
    <citation type="submission" date="2023-02" db="EMBL/GenBank/DDBJ databases">
        <title>Pseudomonas chrutzelriedensis sp. nov., a potently antifungal strain isolated from moss.</title>
        <authorList>
            <person name="Schnyder A."/>
            <person name="Kalawong R."/>
            <person name="Eberl L."/>
            <person name="Agnoli K."/>
        </authorList>
    </citation>
    <scope>NUCLEOTIDE SEQUENCE [LARGE SCALE GENOMIC DNA]</scope>
    <source>
        <strain evidence="9 10">681</strain>
    </source>
</reference>
<keyword evidence="3" id="KW-0378">Hydrolase</keyword>
<dbReference type="InterPro" id="IPR050626">
    <property type="entry name" value="Peptidase_M16"/>
</dbReference>
<evidence type="ECO:0000256" key="2">
    <source>
        <dbReference type="ARBA" id="ARBA00022670"/>
    </source>
</evidence>
<feature type="chain" id="PRO_5046312754" evidence="6">
    <location>
        <begin position="22"/>
        <end position="447"/>
    </location>
</feature>
<dbReference type="InterPro" id="IPR011249">
    <property type="entry name" value="Metalloenz_LuxS/M16"/>
</dbReference>
<dbReference type="SUPFAM" id="SSF63411">
    <property type="entry name" value="LuxS/MPP-like metallohydrolase"/>
    <property type="match status" value="2"/>
</dbReference>
<evidence type="ECO:0000256" key="1">
    <source>
        <dbReference type="ARBA" id="ARBA00007261"/>
    </source>
</evidence>
<dbReference type="Pfam" id="PF05193">
    <property type="entry name" value="Peptidase_M16_C"/>
    <property type="match status" value="1"/>
</dbReference>
<dbReference type="PANTHER" id="PTHR43690:SF17">
    <property type="entry name" value="PROTEIN YHJJ"/>
    <property type="match status" value="1"/>
</dbReference>
<keyword evidence="4" id="KW-0862">Zinc</keyword>
<comment type="similarity">
    <text evidence="1">Belongs to the peptidase M16 family.</text>
</comment>
<keyword evidence="5" id="KW-0482">Metalloprotease</keyword>
<dbReference type="Proteomes" id="UP001159100">
    <property type="component" value="Unassembled WGS sequence"/>
</dbReference>
<sequence length="447" mass="50311">MDIPRSTLLLFTWLLPFLALADPAQPTHQFTLGNGLKVLVREDHRAPVVTSRLWLKVGSSHELPGQSGLSHALEHMLYKGSSKTCQGEAAAILDNLGASHNAFTDKDATAHYQTLQPHQLGVAFELMADLFATARLRTEDFIPELSVIQEERRQQVDDNPEEMAQEHLASLAFSASSYRTPIIGWMHDLQRLTAEDLRRWFQTRYAPGNATLVVVGDVTLDKVQTLAERYFGPLPAKPFITPRPSLELAEPGERKMVLHQAIPTPRLIMSFNVPSLVTAENRRSVHALRLLDTLLAGSNSARLLKRLQFNDRLFSGISSDYSPLYRGDSLFTLSAQLHSQRTIHLDQAQARIWEVLDEFRTTPPDIAELERARTLLIARQIYDQDSIGHQADRLGLLESIGLSWRLMDEDVDELKQVTPADIQQAAAKYLTRQRLSTVHIRVENTDA</sequence>
<evidence type="ECO:0000313" key="9">
    <source>
        <dbReference type="EMBL" id="MDI2592540.1"/>
    </source>
</evidence>
<proteinExistence type="inferred from homology"/>
<feature type="signal peptide" evidence="6">
    <location>
        <begin position="1"/>
        <end position="21"/>
    </location>
</feature>
<dbReference type="Gene3D" id="3.30.830.10">
    <property type="entry name" value="Metalloenzyme, LuxS/M16 peptidase-like"/>
    <property type="match status" value="2"/>
</dbReference>
<protein>
    <submittedName>
        <fullName evidence="9">Pitrilysin family protein</fullName>
    </submittedName>
</protein>
<dbReference type="PANTHER" id="PTHR43690">
    <property type="entry name" value="NARDILYSIN"/>
    <property type="match status" value="1"/>
</dbReference>
<feature type="domain" description="Peptidase M16 N-terminal" evidence="7">
    <location>
        <begin position="37"/>
        <end position="183"/>
    </location>
</feature>
<evidence type="ECO:0000256" key="4">
    <source>
        <dbReference type="ARBA" id="ARBA00022833"/>
    </source>
</evidence>
<evidence type="ECO:0000256" key="5">
    <source>
        <dbReference type="ARBA" id="ARBA00023049"/>
    </source>
</evidence>
<feature type="domain" description="Peptidase M16 C-terminal" evidence="8">
    <location>
        <begin position="192"/>
        <end position="375"/>
    </location>
</feature>
<comment type="caution">
    <text evidence="9">The sequence shown here is derived from an EMBL/GenBank/DDBJ whole genome shotgun (WGS) entry which is preliminary data.</text>
</comment>
<keyword evidence="6" id="KW-0732">Signal</keyword>
<evidence type="ECO:0000256" key="3">
    <source>
        <dbReference type="ARBA" id="ARBA00022801"/>
    </source>
</evidence>
<evidence type="ECO:0000259" key="8">
    <source>
        <dbReference type="Pfam" id="PF05193"/>
    </source>
</evidence>
<accession>A0ABT6QNS0</accession>
<dbReference type="RefSeq" id="WP_282315897.1">
    <property type="nucleotide sequence ID" value="NZ_JARBWL010000001.1"/>
</dbReference>
<dbReference type="InterPro" id="IPR007863">
    <property type="entry name" value="Peptidase_M16_C"/>
</dbReference>
<name>A0ABT6QNS0_9PSED</name>
<evidence type="ECO:0000259" key="7">
    <source>
        <dbReference type="Pfam" id="PF00675"/>
    </source>
</evidence>
<dbReference type="InterPro" id="IPR011765">
    <property type="entry name" value="Pept_M16_N"/>
</dbReference>